<feature type="compositionally biased region" description="Low complexity" evidence="1">
    <location>
        <begin position="45"/>
        <end position="60"/>
    </location>
</feature>
<dbReference type="Proteomes" id="UP001054252">
    <property type="component" value="Unassembled WGS sequence"/>
</dbReference>
<feature type="region of interest" description="Disordered" evidence="1">
    <location>
        <begin position="45"/>
        <end position="77"/>
    </location>
</feature>
<keyword evidence="3" id="KW-1185">Reference proteome</keyword>
<reference evidence="2 3" key="1">
    <citation type="journal article" date="2021" name="Commun. Biol.">
        <title>The genome of Shorea leprosula (Dipterocarpaceae) highlights the ecological relevance of drought in aseasonal tropical rainforests.</title>
        <authorList>
            <person name="Ng K.K.S."/>
            <person name="Kobayashi M.J."/>
            <person name="Fawcett J.A."/>
            <person name="Hatakeyama M."/>
            <person name="Paape T."/>
            <person name="Ng C.H."/>
            <person name="Ang C.C."/>
            <person name="Tnah L.H."/>
            <person name="Lee C.T."/>
            <person name="Nishiyama T."/>
            <person name="Sese J."/>
            <person name="O'Brien M.J."/>
            <person name="Copetti D."/>
            <person name="Mohd Noor M.I."/>
            <person name="Ong R.C."/>
            <person name="Putra M."/>
            <person name="Sireger I.Z."/>
            <person name="Indrioko S."/>
            <person name="Kosugi Y."/>
            <person name="Izuno A."/>
            <person name="Isagi Y."/>
            <person name="Lee S.L."/>
            <person name="Shimizu K.K."/>
        </authorList>
    </citation>
    <scope>NUCLEOTIDE SEQUENCE [LARGE SCALE GENOMIC DNA]</scope>
    <source>
        <strain evidence="2">214</strain>
    </source>
</reference>
<dbReference type="EMBL" id="BPVZ01000055">
    <property type="protein sequence ID" value="GKV20356.1"/>
    <property type="molecule type" value="Genomic_DNA"/>
</dbReference>
<proteinExistence type="predicted"/>
<evidence type="ECO:0000256" key="1">
    <source>
        <dbReference type="SAM" id="MobiDB-lite"/>
    </source>
</evidence>
<comment type="caution">
    <text evidence="2">The sequence shown here is derived from an EMBL/GenBank/DDBJ whole genome shotgun (WGS) entry which is preliminary data.</text>
</comment>
<name>A0AAV5K6C7_9ROSI</name>
<sequence length="103" mass="11803">MEWSPSEMIQQAKEELELLETHHPNRFQYLKLDLKAFILLLQSQQPSSSTVTVATQASSTGRKRKRGEGKFGRGEEGDRRVDLVLERAESCLQKIRKLKSTLC</sequence>
<gene>
    <name evidence="2" type="ORF">SLEP1_g30494</name>
</gene>
<feature type="compositionally biased region" description="Basic and acidic residues" evidence="1">
    <location>
        <begin position="68"/>
        <end position="77"/>
    </location>
</feature>
<evidence type="ECO:0000313" key="3">
    <source>
        <dbReference type="Proteomes" id="UP001054252"/>
    </source>
</evidence>
<organism evidence="2 3">
    <name type="scientific">Rubroshorea leprosula</name>
    <dbReference type="NCBI Taxonomy" id="152421"/>
    <lineage>
        <taxon>Eukaryota</taxon>
        <taxon>Viridiplantae</taxon>
        <taxon>Streptophyta</taxon>
        <taxon>Embryophyta</taxon>
        <taxon>Tracheophyta</taxon>
        <taxon>Spermatophyta</taxon>
        <taxon>Magnoliopsida</taxon>
        <taxon>eudicotyledons</taxon>
        <taxon>Gunneridae</taxon>
        <taxon>Pentapetalae</taxon>
        <taxon>rosids</taxon>
        <taxon>malvids</taxon>
        <taxon>Malvales</taxon>
        <taxon>Dipterocarpaceae</taxon>
        <taxon>Rubroshorea</taxon>
    </lineage>
</organism>
<dbReference type="AlphaFoldDB" id="A0AAV5K6C7"/>
<protein>
    <submittedName>
        <fullName evidence="2">Uncharacterized protein</fullName>
    </submittedName>
</protein>
<evidence type="ECO:0000313" key="2">
    <source>
        <dbReference type="EMBL" id="GKV20356.1"/>
    </source>
</evidence>
<accession>A0AAV5K6C7</accession>